<dbReference type="Proteomes" id="UP000682733">
    <property type="component" value="Unassembled WGS sequence"/>
</dbReference>
<dbReference type="SUPFAM" id="SSF48452">
    <property type="entry name" value="TPR-like"/>
    <property type="match status" value="2"/>
</dbReference>
<evidence type="ECO:0000256" key="4">
    <source>
        <dbReference type="ARBA" id="ARBA00022695"/>
    </source>
</evidence>
<gene>
    <name evidence="10" type="ORF">OVA965_LOCUS7607</name>
    <name evidence="11" type="ORF">TMI583_LOCUS7602</name>
</gene>
<feature type="repeat" description="TPR" evidence="8">
    <location>
        <begin position="494"/>
        <end position="527"/>
    </location>
</feature>
<keyword evidence="3 9" id="KW-0808">Transferase</keyword>
<name>A0A8S2DCQ8_9BILA</name>
<evidence type="ECO:0000256" key="2">
    <source>
        <dbReference type="ARBA" id="ARBA00022676"/>
    </source>
</evidence>
<dbReference type="Gene3D" id="3.90.176.10">
    <property type="entry name" value="Toxin ADP-ribosyltransferase, Chain A, domain 1"/>
    <property type="match status" value="1"/>
</dbReference>
<protein>
    <recommendedName>
        <fullName evidence="9">NAD(P)(+)--arginine ADP-ribosyltransferase</fullName>
        <ecNumber evidence="9">2.4.2.31</ecNumber>
    </recommendedName>
    <alternativeName>
        <fullName evidence="9">Mono(ADP-ribosyl)transferase</fullName>
    </alternativeName>
</protein>
<proteinExistence type="inferred from homology"/>
<sequence length="593" mass="68713">MYMWLQLLIDILLRIPRTIDARGDMLKICRSQYLGNDIEQKNINDFESSYSLNDAVLWYTRDTFVYRLLNKAFRTEDIELLFQFRFFIVDLYEQLKRLHAEFVILQSEGHIITVYRGQLMVTDELNKLHQNIGGLILFNTFVSTTTDLSIAIIYSGEGGSRPLFESVVFQMDIDKTSSAEKPFANIEKLSAIEDEKEVLLSMGSIFLIESVEFRNNYWHIKLTLCDEQNEKLKSLATHYKRKIGQTPTVVTLADHLWSMGEYDKAERFYLMLLTHLSDNHELMPFVHHGLGLVHLDKGNYSSALSYLNKGLKLRLLTLSPNHSDIAQSYNDIAEVYRSEGDYEEALNLHQKALDIRQTASATNQSDLVETYNNMGLLHDFREELSDALNNYSKAIDIGLKILPDNHPQLAVVYLNIGNTYRKLEDYQHALKYLEQALNIFLQSLPSNHTEVSNTYLGIGSVYLYEQEYEKALAYYEKSLEIDRQMLQPDHPDLALTYHNIGHVYLKMEKAEKAMECFQKTLEIQNIALPKFHPHLGETYSSIGIVHEKNSDYKKALQYHEKALETASHSLPSTHKTILKFKSRMEKMKEKLML</sequence>
<comment type="catalytic activity">
    <reaction evidence="7 9">
        <text>L-arginyl-[protein] + NAD(+) = N(omega)-(ADP-D-ribosyl)-L-arginyl-[protein] + nicotinamide + H(+)</text>
        <dbReference type="Rhea" id="RHEA:19149"/>
        <dbReference type="Rhea" id="RHEA-COMP:10532"/>
        <dbReference type="Rhea" id="RHEA-COMP:15087"/>
        <dbReference type="ChEBI" id="CHEBI:15378"/>
        <dbReference type="ChEBI" id="CHEBI:17154"/>
        <dbReference type="ChEBI" id="CHEBI:29965"/>
        <dbReference type="ChEBI" id="CHEBI:57540"/>
        <dbReference type="ChEBI" id="CHEBI:142554"/>
        <dbReference type="EC" id="2.4.2.31"/>
    </reaction>
</comment>
<dbReference type="InterPro" id="IPR011990">
    <property type="entry name" value="TPR-like_helical_dom_sf"/>
</dbReference>
<accession>A0A8S2DCQ8</accession>
<feature type="repeat" description="TPR" evidence="8">
    <location>
        <begin position="536"/>
        <end position="569"/>
    </location>
</feature>
<organism evidence="10 12">
    <name type="scientific">Didymodactylos carnosus</name>
    <dbReference type="NCBI Taxonomy" id="1234261"/>
    <lineage>
        <taxon>Eukaryota</taxon>
        <taxon>Metazoa</taxon>
        <taxon>Spiralia</taxon>
        <taxon>Gnathifera</taxon>
        <taxon>Rotifera</taxon>
        <taxon>Eurotatoria</taxon>
        <taxon>Bdelloidea</taxon>
        <taxon>Philodinida</taxon>
        <taxon>Philodinidae</taxon>
        <taxon>Didymodactylos</taxon>
    </lineage>
</organism>
<dbReference type="EC" id="2.4.2.31" evidence="9"/>
<dbReference type="EMBL" id="CAJNOK010002450">
    <property type="protein sequence ID" value="CAF0860466.1"/>
    <property type="molecule type" value="Genomic_DNA"/>
</dbReference>
<dbReference type="Proteomes" id="UP000677228">
    <property type="component" value="Unassembled WGS sequence"/>
</dbReference>
<dbReference type="SMART" id="SM00028">
    <property type="entry name" value="TPR"/>
    <property type="match status" value="8"/>
</dbReference>
<feature type="signal peptide" evidence="9">
    <location>
        <begin position="1"/>
        <end position="21"/>
    </location>
</feature>
<evidence type="ECO:0000256" key="5">
    <source>
        <dbReference type="ARBA" id="ARBA00022737"/>
    </source>
</evidence>
<evidence type="ECO:0000313" key="12">
    <source>
        <dbReference type="Proteomes" id="UP000677228"/>
    </source>
</evidence>
<keyword evidence="9" id="KW-0732">Signal</keyword>
<evidence type="ECO:0000256" key="1">
    <source>
        <dbReference type="ARBA" id="ARBA00009558"/>
    </source>
</evidence>
<reference evidence="10" key="1">
    <citation type="submission" date="2021-02" db="EMBL/GenBank/DDBJ databases">
        <authorList>
            <person name="Nowell W R."/>
        </authorList>
    </citation>
    <scope>NUCLEOTIDE SEQUENCE</scope>
</reference>
<feature type="repeat" description="TPR" evidence="8">
    <location>
        <begin position="326"/>
        <end position="359"/>
    </location>
</feature>
<keyword evidence="5" id="KW-0677">Repeat</keyword>
<dbReference type="PANTHER" id="PTHR45641">
    <property type="entry name" value="TETRATRICOPEPTIDE REPEAT PROTEIN (AFU_ORTHOLOGUE AFUA_6G03870)"/>
    <property type="match status" value="1"/>
</dbReference>
<evidence type="ECO:0000313" key="10">
    <source>
        <dbReference type="EMBL" id="CAF0860466.1"/>
    </source>
</evidence>
<keyword evidence="9" id="KW-0520">NAD</keyword>
<dbReference type="Gene3D" id="1.25.40.10">
    <property type="entry name" value="Tetratricopeptide repeat domain"/>
    <property type="match status" value="2"/>
</dbReference>
<evidence type="ECO:0000256" key="8">
    <source>
        <dbReference type="PROSITE-ProRule" id="PRU00339"/>
    </source>
</evidence>
<dbReference type="InterPro" id="IPR000768">
    <property type="entry name" value="ART"/>
</dbReference>
<dbReference type="GO" id="GO:0106274">
    <property type="term" value="F:NAD+-protein-arginine ADP-ribosyltransferase activity"/>
    <property type="evidence" value="ECO:0007669"/>
    <property type="project" value="UniProtKB-EC"/>
</dbReference>
<dbReference type="PANTHER" id="PTHR45641:SF1">
    <property type="entry name" value="AAA+ ATPASE DOMAIN-CONTAINING PROTEIN"/>
    <property type="match status" value="1"/>
</dbReference>
<feature type="repeat" description="TPR" evidence="8">
    <location>
        <begin position="410"/>
        <end position="443"/>
    </location>
</feature>
<feature type="repeat" description="TPR" evidence="8">
    <location>
        <begin position="452"/>
        <end position="485"/>
    </location>
</feature>
<keyword evidence="2 9" id="KW-0328">Glycosyltransferase</keyword>
<comment type="caution">
    <text evidence="10">The sequence shown here is derived from an EMBL/GenBank/DDBJ whole genome shotgun (WGS) entry which is preliminary data.</text>
</comment>
<keyword evidence="9" id="KW-0521">NADP</keyword>
<feature type="chain" id="PRO_5035958089" description="NAD(P)(+)--arginine ADP-ribosyltransferase" evidence="9">
    <location>
        <begin position="22"/>
        <end position="593"/>
    </location>
</feature>
<dbReference type="AlphaFoldDB" id="A0A8S2DCQ8"/>
<dbReference type="Pfam" id="PF13176">
    <property type="entry name" value="TPR_7"/>
    <property type="match status" value="1"/>
</dbReference>
<dbReference type="Pfam" id="PF13424">
    <property type="entry name" value="TPR_12"/>
    <property type="match status" value="3"/>
</dbReference>
<dbReference type="InterPro" id="IPR019734">
    <property type="entry name" value="TPR_rpt"/>
</dbReference>
<dbReference type="GO" id="GO:0016779">
    <property type="term" value="F:nucleotidyltransferase activity"/>
    <property type="evidence" value="ECO:0007669"/>
    <property type="project" value="UniProtKB-KW"/>
</dbReference>
<evidence type="ECO:0000256" key="6">
    <source>
        <dbReference type="ARBA" id="ARBA00022803"/>
    </source>
</evidence>
<evidence type="ECO:0000256" key="9">
    <source>
        <dbReference type="RuleBase" id="RU361228"/>
    </source>
</evidence>
<evidence type="ECO:0000256" key="7">
    <source>
        <dbReference type="ARBA" id="ARBA00047597"/>
    </source>
</evidence>
<keyword evidence="4" id="KW-0548">Nucleotidyltransferase</keyword>
<dbReference type="PROSITE" id="PS50293">
    <property type="entry name" value="TPR_REGION"/>
    <property type="match status" value="4"/>
</dbReference>
<dbReference type="SUPFAM" id="SSF56399">
    <property type="entry name" value="ADP-ribosylation"/>
    <property type="match status" value="1"/>
</dbReference>
<evidence type="ECO:0000313" key="11">
    <source>
        <dbReference type="EMBL" id="CAF3645358.1"/>
    </source>
</evidence>
<dbReference type="Pfam" id="PF01129">
    <property type="entry name" value="ART"/>
    <property type="match status" value="1"/>
</dbReference>
<evidence type="ECO:0000256" key="3">
    <source>
        <dbReference type="ARBA" id="ARBA00022679"/>
    </source>
</evidence>
<dbReference type="PROSITE" id="PS50005">
    <property type="entry name" value="TPR"/>
    <property type="match status" value="5"/>
</dbReference>
<comment type="similarity">
    <text evidence="1 9">Belongs to the Arg-specific ADP-ribosyltransferase family.</text>
</comment>
<keyword evidence="6 8" id="KW-0802">TPR repeat</keyword>
<dbReference type="PROSITE" id="PS51996">
    <property type="entry name" value="TR_MART"/>
    <property type="match status" value="1"/>
</dbReference>
<dbReference type="EMBL" id="CAJOBA010002450">
    <property type="protein sequence ID" value="CAF3645358.1"/>
    <property type="molecule type" value="Genomic_DNA"/>
</dbReference>